<sequence length="306" mass="33768">MTTPKPPHNPSRPHTCHKRSRSPSTDIDDDDDEYNPTPCPRGRKKPKTKFAGSGTEADPVDLTGDSGSESDDEPAPAAKPVYLPAGAPPATPSAEDQWLRRNFPRRRPSTMAGVTWTTFWPARPAADRFGRIRVGRSCYYDDADNFVRDLDELAKPVPGAHGRADFGRASLRTRLQEAGITRPIMGNSSYKDLFKALGVDSVEIPNPILNTSDQQHLVFLITGAKAKIDSSTAMEARAVTAHTASQPAGNTPQVAETRPRRNRRSTRKAGAKAKIDSDDKEPMRAFTEKFEDQTLGDDLLFQFERR</sequence>
<gene>
    <name evidence="2" type="ORF">FN846DRAFT_903369</name>
</gene>
<protein>
    <submittedName>
        <fullName evidence="2">Uncharacterized protein</fullName>
    </submittedName>
</protein>
<evidence type="ECO:0000256" key="1">
    <source>
        <dbReference type="SAM" id="MobiDB-lite"/>
    </source>
</evidence>
<feature type="compositionally biased region" description="Basic and acidic residues" evidence="1">
    <location>
        <begin position="273"/>
        <end position="284"/>
    </location>
</feature>
<feature type="compositionally biased region" description="Polar residues" evidence="1">
    <location>
        <begin position="242"/>
        <end position="254"/>
    </location>
</feature>
<name>A0A5J5F7A2_9PEZI</name>
<comment type="caution">
    <text evidence="2">The sequence shown here is derived from an EMBL/GenBank/DDBJ whole genome shotgun (WGS) entry which is preliminary data.</text>
</comment>
<feature type="region of interest" description="Disordered" evidence="1">
    <location>
        <begin position="240"/>
        <end position="284"/>
    </location>
</feature>
<keyword evidence="3" id="KW-1185">Reference proteome</keyword>
<feature type="region of interest" description="Disordered" evidence="1">
    <location>
        <begin position="1"/>
        <end position="99"/>
    </location>
</feature>
<evidence type="ECO:0000313" key="2">
    <source>
        <dbReference type="EMBL" id="KAA8912625.1"/>
    </source>
</evidence>
<dbReference type="EMBL" id="VXIS01000021">
    <property type="protein sequence ID" value="KAA8912625.1"/>
    <property type="molecule type" value="Genomic_DNA"/>
</dbReference>
<organism evidence="2 3">
    <name type="scientific">Sphaerosporella brunnea</name>
    <dbReference type="NCBI Taxonomy" id="1250544"/>
    <lineage>
        <taxon>Eukaryota</taxon>
        <taxon>Fungi</taxon>
        <taxon>Dikarya</taxon>
        <taxon>Ascomycota</taxon>
        <taxon>Pezizomycotina</taxon>
        <taxon>Pezizomycetes</taxon>
        <taxon>Pezizales</taxon>
        <taxon>Pyronemataceae</taxon>
        <taxon>Sphaerosporella</taxon>
    </lineage>
</organism>
<dbReference type="Proteomes" id="UP000326924">
    <property type="component" value="Unassembled WGS sequence"/>
</dbReference>
<feature type="compositionally biased region" description="Basic residues" evidence="1">
    <location>
        <begin position="260"/>
        <end position="271"/>
    </location>
</feature>
<accession>A0A5J5F7A2</accession>
<proteinExistence type="predicted"/>
<dbReference type="AlphaFoldDB" id="A0A5J5F7A2"/>
<dbReference type="InParanoid" id="A0A5J5F7A2"/>
<feature type="compositionally biased region" description="Pro residues" evidence="1">
    <location>
        <begin position="1"/>
        <end position="10"/>
    </location>
</feature>
<evidence type="ECO:0000313" key="3">
    <source>
        <dbReference type="Proteomes" id="UP000326924"/>
    </source>
</evidence>
<reference evidence="2 3" key="1">
    <citation type="submission" date="2019-09" db="EMBL/GenBank/DDBJ databases">
        <title>Draft genome of the ectomycorrhizal ascomycete Sphaerosporella brunnea.</title>
        <authorList>
            <consortium name="DOE Joint Genome Institute"/>
            <person name="Benucci G.M."/>
            <person name="Marozzi G."/>
            <person name="Antonielli L."/>
            <person name="Sanchez S."/>
            <person name="Marco P."/>
            <person name="Wang X."/>
            <person name="Falini L.B."/>
            <person name="Barry K."/>
            <person name="Haridas S."/>
            <person name="Lipzen A."/>
            <person name="Labutti K."/>
            <person name="Grigoriev I.V."/>
            <person name="Murat C."/>
            <person name="Martin F."/>
            <person name="Albertini E."/>
            <person name="Donnini D."/>
            <person name="Bonito G."/>
        </authorList>
    </citation>
    <scope>NUCLEOTIDE SEQUENCE [LARGE SCALE GENOMIC DNA]</scope>
    <source>
        <strain evidence="2 3">Sb_GMNB300</strain>
    </source>
</reference>